<dbReference type="PROSITE" id="PS51475">
    <property type="entry name" value="PROTEASOME_ALPHA_2"/>
    <property type="match status" value="1"/>
</dbReference>
<dbReference type="PANTHER" id="PTHR11599">
    <property type="entry name" value="PROTEASOME SUBUNIT ALPHA/BETA"/>
    <property type="match status" value="1"/>
</dbReference>
<dbReference type="Gene3D" id="3.60.20.10">
    <property type="entry name" value="Glutamine Phosphoribosylpyrophosphate, subunit 1, domain 1"/>
    <property type="match status" value="1"/>
</dbReference>
<evidence type="ECO:0000256" key="5">
    <source>
        <dbReference type="PROSITE-ProRule" id="PRU00808"/>
    </source>
</evidence>
<gene>
    <name evidence="8" type="primary">PSMA3</name>
    <name evidence="8" type="ORF">DERF_007158</name>
</gene>
<keyword evidence="2 6" id="KW-0963">Cytoplasm</keyword>
<dbReference type="EMBL" id="ASGP02000003">
    <property type="protein sequence ID" value="KAH9516419.1"/>
    <property type="molecule type" value="Genomic_DNA"/>
</dbReference>
<evidence type="ECO:0000313" key="9">
    <source>
        <dbReference type="Proteomes" id="UP000790347"/>
    </source>
</evidence>
<protein>
    <recommendedName>
        <fullName evidence="6">Proteasome subunit alpha type</fullName>
    </recommendedName>
</protein>
<dbReference type="CDD" id="cd03751">
    <property type="entry name" value="proteasome_alpha_type_3"/>
    <property type="match status" value="1"/>
</dbReference>
<sequence length="258" mass="28735">MSAIGSGYDLSASQFSPDGRVFQVEYALKAVENSGTAIALKGKDGVVLAVEKIVTSKLYEPGTNKRIFKIDQHITAAVAGLLADARTIIDRAREEARDYRSQYGLPIPIEHLKNRVAMYMHAYTLYSALRPFGCSVIFAAYDPMDGPKLFCLDPSGISWGYKGCAIGKARQAAKTELEKIKFHEMNVKNLIKEASRIIYMVHDKEGKDKQFELEMAWIGQETNGLHQWVPKPIFDDAVSHALNLLKQQSDSEDEESTS</sequence>
<feature type="domain" description="Proteasome alpha-type subunits" evidence="7">
    <location>
        <begin position="8"/>
        <end position="30"/>
    </location>
</feature>
<dbReference type="FunFam" id="3.60.20.10:FF:000007">
    <property type="entry name" value="Proteasome subunit alpha type"/>
    <property type="match status" value="1"/>
</dbReference>
<dbReference type="InterPro" id="IPR029055">
    <property type="entry name" value="Ntn_hydrolases_N"/>
</dbReference>
<dbReference type="SUPFAM" id="SSF56235">
    <property type="entry name" value="N-terminal nucleophile aminohydrolases (Ntn hydrolases)"/>
    <property type="match status" value="1"/>
</dbReference>
<comment type="similarity">
    <text evidence="5 6">Belongs to the peptidase T1A family.</text>
</comment>
<evidence type="ECO:0000313" key="8">
    <source>
        <dbReference type="EMBL" id="KAH9516419.1"/>
    </source>
</evidence>
<name>A0A922L5Q6_DERFA</name>
<keyword evidence="4 6" id="KW-0539">Nucleus</keyword>
<comment type="function">
    <text evidence="1">The proteasome is a multicatalytic proteinase complex which is characterized by its ability to cleave peptides with Arg, Phe, Tyr, Leu, and Glu adjacent to the leaving group at neutral or slightly basic pH. The proteasome has an ATP-dependent proteolytic activity.</text>
</comment>
<dbReference type="InterPro" id="IPR050115">
    <property type="entry name" value="Proteasome_alpha"/>
</dbReference>
<dbReference type="GO" id="GO:0005737">
    <property type="term" value="C:cytoplasm"/>
    <property type="evidence" value="ECO:0007669"/>
    <property type="project" value="UniProtKB-SubCell"/>
</dbReference>
<comment type="subunit">
    <text evidence="6">The 20S proteasome core is composed of 28 subunits that are arranged in four stacked rings, resulting in a barrel-shaped structure. The two end rings are each formed by seven alpha subunits, and the two central rings are each formed by seven beta subunits.</text>
</comment>
<dbReference type="InterPro" id="IPR023332">
    <property type="entry name" value="Proteasome_alpha-type"/>
</dbReference>
<reference evidence="8" key="2">
    <citation type="journal article" date="2022" name="Res Sq">
        <title>Comparative Genomics Reveals Insights into the Divergent Evolution of Astigmatic Mites and Household Pest Adaptations.</title>
        <authorList>
            <person name="Xiong Q."/>
            <person name="Wan A.T.-Y."/>
            <person name="Liu X.-Y."/>
            <person name="Fung C.S.-H."/>
            <person name="Xiao X."/>
            <person name="Malainual N."/>
            <person name="Hou J."/>
            <person name="Wang L."/>
            <person name="Wang M."/>
            <person name="Yang K."/>
            <person name="Cui Y."/>
            <person name="Leung E."/>
            <person name="Nong W."/>
            <person name="Shin S.-K."/>
            <person name="Au S."/>
            <person name="Jeong K.Y."/>
            <person name="Chew F.T."/>
            <person name="Hui J."/>
            <person name="Leung T.F."/>
            <person name="Tungtrongchitr A."/>
            <person name="Zhong N."/>
            <person name="Liu Z."/>
            <person name="Tsui S."/>
        </authorList>
    </citation>
    <scope>NUCLEOTIDE SEQUENCE</scope>
    <source>
        <strain evidence="8">Derf</strain>
        <tissue evidence="8">Whole organism</tissue>
    </source>
</reference>
<dbReference type="GO" id="GO:0006511">
    <property type="term" value="P:ubiquitin-dependent protein catabolic process"/>
    <property type="evidence" value="ECO:0007669"/>
    <property type="project" value="InterPro"/>
</dbReference>
<evidence type="ECO:0000256" key="2">
    <source>
        <dbReference type="ARBA" id="ARBA00022490"/>
    </source>
</evidence>
<dbReference type="InterPro" id="IPR001353">
    <property type="entry name" value="Proteasome_sua/b"/>
</dbReference>
<proteinExistence type="inferred from homology"/>
<dbReference type="GO" id="GO:0019773">
    <property type="term" value="C:proteasome core complex, alpha-subunit complex"/>
    <property type="evidence" value="ECO:0007669"/>
    <property type="project" value="UniProtKB-UniRule"/>
</dbReference>
<keyword evidence="9" id="KW-1185">Reference proteome</keyword>
<reference evidence="8" key="1">
    <citation type="submission" date="2013-05" db="EMBL/GenBank/DDBJ databases">
        <authorList>
            <person name="Yim A.K.Y."/>
            <person name="Chan T.F."/>
            <person name="Ji K.M."/>
            <person name="Liu X.Y."/>
            <person name="Zhou J.W."/>
            <person name="Li R.Q."/>
            <person name="Yang K.Y."/>
            <person name="Li J."/>
            <person name="Li M."/>
            <person name="Law P.T.W."/>
            <person name="Wu Y.L."/>
            <person name="Cai Z.L."/>
            <person name="Qin H."/>
            <person name="Bao Y."/>
            <person name="Leung R.K.K."/>
            <person name="Ng P.K.S."/>
            <person name="Zou J."/>
            <person name="Zhong X.J."/>
            <person name="Ran P.X."/>
            <person name="Zhong N.S."/>
            <person name="Liu Z.G."/>
            <person name="Tsui S.K.W."/>
        </authorList>
    </citation>
    <scope>NUCLEOTIDE SEQUENCE</scope>
    <source>
        <strain evidence="8">Derf</strain>
        <tissue evidence="8">Whole organism</tissue>
    </source>
</reference>
<dbReference type="PROSITE" id="PS00388">
    <property type="entry name" value="PROTEASOME_ALPHA_1"/>
    <property type="match status" value="1"/>
</dbReference>
<comment type="subcellular location">
    <subcellularLocation>
        <location evidence="6">Cytoplasm</location>
    </subcellularLocation>
    <subcellularLocation>
        <location evidence="6">Nucleus</location>
    </subcellularLocation>
</comment>
<dbReference type="SMART" id="SM00948">
    <property type="entry name" value="Proteasome_A_N"/>
    <property type="match status" value="1"/>
</dbReference>
<dbReference type="Pfam" id="PF10584">
    <property type="entry name" value="Proteasome_A_N"/>
    <property type="match status" value="1"/>
</dbReference>
<dbReference type="InterPro" id="IPR000426">
    <property type="entry name" value="Proteasome_asu_N"/>
</dbReference>
<keyword evidence="3 5" id="KW-0647">Proteasome</keyword>
<evidence type="ECO:0000259" key="7">
    <source>
        <dbReference type="PROSITE" id="PS00388"/>
    </source>
</evidence>
<comment type="caution">
    <text evidence="8">The sequence shown here is derived from an EMBL/GenBank/DDBJ whole genome shotgun (WGS) entry which is preliminary data.</text>
</comment>
<evidence type="ECO:0000256" key="3">
    <source>
        <dbReference type="ARBA" id="ARBA00022942"/>
    </source>
</evidence>
<dbReference type="Pfam" id="PF00227">
    <property type="entry name" value="Proteasome"/>
    <property type="match status" value="1"/>
</dbReference>
<evidence type="ECO:0000256" key="1">
    <source>
        <dbReference type="ARBA" id="ARBA00002000"/>
    </source>
</evidence>
<dbReference type="GO" id="GO:0005634">
    <property type="term" value="C:nucleus"/>
    <property type="evidence" value="ECO:0007669"/>
    <property type="project" value="UniProtKB-SubCell"/>
</dbReference>
<evidence type="ECO:0000256" key="6">
    <source>
        <dbReference type="RuleBase" id="RU000551"/>
    </source>
</evidence>
<evidence type="ECO:0000256" key="4">
    <source>
        <dbReference type="ARBA" id="ARBA00023242"/>
    </source>
</evidence>
<dbReference type="Proteomes" id="UP000790347">
    <property type="component" value="Unassembled WGS sequence"/>
</dbReference>
<accession>A0A922L5Q6</accession>
<organism evidence="8 9">
    <name type="scientific">Dermatophagoides farinae</name>
    <name type="common">American house dust mite</name>
    <dbReference type="NCBI Taxonomy" id="6954"/>
    <lineage>
        <taxon>Eukaryota</taxon>
        <taxon>Metazoa</taxon>
        <taxon>Ecdysozoa</taxon>
        <taxon>Arthropoda</taxon>
        <taxon>Chelicerata</taxon>
        <taxon>Arachnida</taxon>
        <taxon>Acari</taxon>
        <taxon>Acariformes</taxon>
        <taxon>Sarcoptiformes</taxon>
        <taxon>Astigmata</taxon>
        <taxon>Psoroptidia</taxon>
        <taxon>Analgoidea</taxon>
        <taxon>Pyroglyphidae</taxon>
        <taxon>Dermatophagoidinae</taxon>
        <taxon>Dermatophagoides</taxon>
    </lineage>
</organism>
<dbReference type="AlphaFoldDB" id="A0A922L5Q6"/>